<proteinExistence type="predicted"/>
<organism evidence="1 2">
    <name type="scientific">Bombus impatiens</name>
    <name type="common">Bumblebee</name>
    <dbReference type="NCBI Taxonomy" id="132113"/>
    <lineage>
        <taxon>Eukaryota</taxon>
        <taxon>Metazoa</taxon>
        <taxon>Ecdysozoa</taxon>
        <taxon>Arthropoda</taxon>
        <taxon>Hexapoda</taxon>
        <taxon>Insecta</taxon>
        <taxon>Pterygota</taxon>
        <taxon>Neoptera</taxon>
        <taxon>Endopterygota</taxon>
        <taxon>Hymenoptera</taxon>
        <taxon>Apocrita</taxon>
        <taxon>Aculeata</taxon>
        <taxon>Apoidea</taxon>
        <taxon>Anthophila</taxon>
        <taxon>Apidae</taxon>
        <taxon>Bombus</taxon>
        <taxon>Pyrobombus</taxon>
    </lineage>
</organism>
<dbReference type="GeneID" id="112214001"/>
<dbReference type="OrthoDB" id="10340500at2759"/>
<reference evidence="2" key="1">
    <citation type="submission" date="2025-08" db="UniProtKB">
        <authorList>
            <consortium name="RefSeq"/>
        </authorList>
    </citation>
    <scope>IDENTIFICATION</scope>
</reference>
<dbReference type="AlphaFoldDB" id="A0A6P6FJW6"/>
<evidence type="ECO:0000313" key="1">
    <source>
        <dbReference type="Proteomes" id="UP000515180"/>
    </source>
</evidence>
<sequence length="128" mass="14555">MNFPSFFLCLGFKVPIGKLFISPSDKSTAVRISWRNCSVKNKTRNQCFGRGFFHLDFSPFPCIIYVFARLSIPGGRKQRDRNKYVIVKRLTFTAIPASRLISPNQCTSGFFDVSMPITSSNYDTNLPI</sequence>
<gene>
    <name evidence="2" type="primary">LOC112214001</name>
</gene>
<dbReference type="Proteomes" id="UP000515180">
    <property type="component" value="Unplaced"/>
</dbReference>
<dbReference type="KEGG" id="bim:112214001"/>
<protein>
    <submittedName>
        <fullName evidence="2">Uncharacterized protein LOC112214001</fullName>
    </submittedName>
</protein>
<keyword evidence="1" id="KW-1185">Reference proteome</keyword>
<name>A0A6P6FJW6_BOMIM</name>
<evidence type="ECO:0000313" key="2">
    <source>
        <dbReference type="RefSeq" id="XP_024227934.1"/>
    </source>
</evidence>
<dbReference type="RefSeq" id="XP_024227934.1">
    <property type="nucleotide sequence ID" value="XM_024372166.2"/>
</dbReference>
<accession>A0A6P6FJW6</accession>